<dbReference type="InterPro" id="IPR029045">
    <property type="entry name" value="ClpP/crotonase-like_dom_sf"/>
</dbReference>
<dbReference type="OrthoDB" id="7234377at2"/>
<dbReference type="GO" id="GO:0006635">
    <property type="term" value="P:fatty acid beta-oxidation"/>
    <property type="evidence" value="ECO:0007669"/>
    <property type="project" value="TreeGrafter"/>
</dbReference>
<gene>
    <name evidence="1" type="ORF">SAMN05216276_101015</name>
</gene>
<proteinExistence type="predicted"/>
<evidence type="ECO:0000313" key="1">
    <source>
        <dbReference type="EMBL" id="SNS46885.1"/>
    </source>
</evidence>
<dbReference type="PANTHER" id="PTHR11941">
    <property type="entry name" value="ENOYL-COA HYDRATASE-RELATED"/>
    <property type="match status" value="1"/>
</dbReference>
<name>A0A239EQH2_9ACTN</name>
<evidence type="ECO:0000313" key="2">
    <source>
        <dbReference type="Proteomes" id="UP000198282"/>
    </source>
</evidence>
<protein>
    <submittedName>
        <fullName evidence="1">Benzoyl-CoA-dihydrodiol lyase</fullName>
    </submittedName>
</protein>
<dbReference type="InterPro" id="IPR001753">
    <property type="entry name" value="Enoyl-CoA_hydra/iso"/>
</dbReference>
<keyword evidence="1" id="KW-0456">Lyase</keyword>
<dbReference type="Gene3D" id="3.90.226.10">
    <property type="entry name" value="2-enoyl-CoA Hydratase, Chain A, domain 1"/>
    <property type="match status" value="3"/>
</dbReference>
<dbReference type="GO" id="GO:0016829">
    <property type="term" value="F:lyase activity"/>
    <property type="evidence" value="ECO:0007669"/>
    <property type="project" value="UniProtKB-KW"/>
</dbReference>
<dbReference type="SUPFAM" id="SSF52096">
    <property type="entry name" value="ClpP/crotonase"/>
    <property type="match status" value="2"/>
</dbReference>
<dbReference type="RefSeq" id="WP_089207443.1">
    <property type="nucleotide sequence ID" value="NZ_FZOD01000010.1"/>
</dbReference>
<accession>A0A239EQH2</accession>
<reference evidence="1 2" key="1">
    <citation type="submission" date="2017-06" db="EMBL/GenBank/DDBJ databases">
        <authorList>
            <person name="Kim H.J."/>
            <person name="Triplett B.A."/>
        </authorList>
    </citation>
    <scope>NUCLEOTIDE SEQUENCE [LARGE SCALE GENOMIC DNA]</scope>
    <source>
        <strain evidence="1 2">CGMCC 4.2132</strain>
    </source>
</reference>
<sequence>MSQPEVSFDTEPGRYRHLRLEFDGEIARIVLRVDESGGLVPGYELKLNSYDLGVDIELYDAVQRLRFEHPEVRAVVVTGGLEKVFCAGANIRMLAQSEHSWKVNFCKFTNETRNGIEDATAHSGQTYLAAVNGTAAGGGYELALACDQIILIDDGSSAVSLPEVPLLAVLPGTGGLTRVVDKRGVRKDLADVFATRSEGVRGRTAVEWRLVDETAPRSRFAETVRQRAAEAAARSTRPAGAEGIALPALQRSQTGDTIVYSTVRADLDRANGLVEITVYGPRHDIPESPERIHELGADFWPLAMTRELDDLILRLRTNELELGTWVLRTEGDIDRVLAFERVLAEYGRTDWLVNEIRHYFKRTLKRLDVTSRSLIALIEPGGCFAGPLLELALACDRQYMLDGLLQEDEPTRTALAADDEERDPARIALAVDDGQRDRARSALASGDGEREPARIVLTASNFGSLPMGNGLSRLASRFHGDPDHVAKLHLEAGRRIDAAEALEKGLVTFAPDDLDWEDEIRIALEERASLSPDALTAMEANLRFAGPETMETKIFARLTAWQNWIFNRPNAAGPEGALRLYGTGRRAAFDRRRV</sequence>
<dbReference type="AlphaFoldDB" id="A0A239EQH2"/>
<dbReference type="EMBL" id="FZOD01000010">
    <property type="protein sequence ID" value="SNS46885.1"/>
    <property type="molecule type" value="Genomic_DNA"/>
</dbReference>
<dbReference type="Proteomes" id="UP000198282">
    <property type="component" value="Unassembled WGS sequence"/>
</dbReference>
<organism evidence="1 2">
    <name type="scientific">Streptosporangium subroseum</name>
    <dbReference type="NCBI Taxonomy" id="106412"/>
    <lineage>
        <taxon>Bacteria</taxon>
        <taxon>Bacillati</taxon>
        <taxon>Actinomycetota</taxon>
        <taxon>Actinomycetes</taxon>
        <taxon>Streptosporangiales</taxon>
        <taxon>Streptosporangiaceae</taxon>
        <taxon>Streptosporangium</taxon>
    </lineage>
</organism>
<dbReference type="PANTHER" id="PTHR11941:SF54">
    <property type="entry name" value="ENOYL-COA HYDRATASE, MITOCHONDRIAL"/>
    <property type="match status" value="1"/>
</dbReference>
<dbReference type="CDD" id="cd06558">
    <property type="entry name" value="crotonase-like"/>
    <property type="match status" value="1"/>
</dbReference>
<dbReference type="Pfam" id="PF00378">
    <property type="entry name" value="ECH_1"/>
    <property type="match status" value="1"/>
</dbReference>
<keyword evidence="2" id="KW-1185">Reference proteome</keyword>